<reference evidence="3" key="1">
    <citation type="submission" date="2010-08" db="EMBL/GenBank/DDBJ databases">
        <authorList>
            <consortium name="Caenorhabditis japonica Sequencing Consortium"/>
            <person name="Wilson R.K."/>
        </authorList>
    </citation>
    <scope>NUCLEOTIDE SEQUENCE [LARGE SCALE GENOMIC DNA]</scope>
    <source>
        <strain evidence="3">DF5081</strain>
    </source>
</reference>
<proteinExistence type="predicted"/>
<sequence>MCPTSLQSDSQEEQFFRFREFSIVMTNFVSLFRIMFFSEISGRPMMYFNRLPYHNPAFNLQKFGGNSHWVGGL</sequence>
<organism evidence="2 3">
    <name type="scientific">Caenorhabditis japonica</name>
    <dbReference type="NCBI Taxonomy" id="281687"/>
    <lineage>
        <taxon>Eukaryota</taxon>
        <taxon>Metazoa</taxon>
        <taxon>Ecdysozoa</taxon>
        <taxon>Nematoda</taxon>
        <taxon>Chromadorea</taxon>
        <taxon>Rhabditida</taxon>
        <taxon>Rhabditina</taxon>
        <taxon>Rhabditomorpha</taxon>
        <taxon>Rhabditoidea</taxon>
        <taxon>Rhabditidae</taxon>
        <taxon>Peloderinae</taxon>
        <taxon>Caenorhabditis</taxon>
    </lineage>
</organism>
<evidence type="ECO:0000313" key="2">
    <source>
        <dbReference type="EnsemblMetazoa" id="CJA38303.1"/>
    </source>
</evidence>
<protein>
    <submittedName>
        <fullName evidence="2">Uncharacterized protein</fullName>
    </submittedName>
</protein>
<keyword evidence="1" id="KW-0472">Membrane</keyword>
<evidence type="ECO:0000256" key="1">
    <source>
        <dbReference type="SAM" id="Phobius"/>
    </source>
</evidence>
<feature type="transmembrane region" description="Helical" evidence="1">
    <location>
        <begin position="21"/>
        <end position="40"/>
    </location>
</feature>
<dbReference type="EnsemblMetazoa" id="CJA38303.1">
    <property type="protein sequence ID" value="CJA38303.1"/>
    <property type="gene ID" value="WBGene00214150"/>
</dbReference>
<dbReference type="AlphaFoldDB" id="A0A8R1ELH8"/>
<name>A0A8R1ELH8_CAEJA</name>
<accession>A0A8R1ELH8</accession>
<dbReference type="Proteomes" id="UP000005237">
    <property type="component" value="Unassembled WGS sequence"/>
</dbReference>
<keyword evidence="3" id="KW-1185">Reference proteome</keyword>
<evidence type="ECO:0000313" key="3">
    <source>
        <dbReference type="Proteomes" id="UP000005237"/>
    </source>
</evidence>
<keyword evidence="1" id="KW-1133">Transmembrane helix</keyword>
<reference evidence="2" key="2">
    <citation type="submission" date="2022-06" db="UniProtKB">
        <authorList>
            <consortium name="EnsemblMetazoa"/>
        </authorList>
    </citation>
    <scope>IDENTIFICATION</scope>
    <source>
        <strain evidence="2">DF5081</strain>
    </source>
</reference>
<keyword evidence="1" id="KW-0812">Transmembrane</keyword>